<name>A0ABT3GG14_9BACT</name>
<proteinExistence type="predicted"/>
<evidence type="ECO:0000313" key="2">
    <source>
        <dbReference type="EMBL" id="MCW1922552.1"/>
    </source>
</evidence>
<feature type="region of interest" description="Disordered" evidence="1">
    <location>
        <begin position="276"/>
        <end position="299"/>
    </location>
</feature>
<gene>
    <name evidence="2" type="ORF">OKA05_08295</name>
</gene>
<dbReference type="EMBL" id="JAPDDT010000002">
    <property type="protein sequence ID" value="MCW1922552.1"/>
    <property type="molecule type" value="Genomic_DNA"/>
</dbReference>
<keyword evidence="3" id="KW-1185">Reference proteome</keyword>
<evidence type="ECO:0000256" key="1">
    <source>
        <dbReference type="SAM" id="MobiDB-lite"/>
    </source>
</evidence>
<evidence type="ECO:0000313" key="3">
    <source>
        <dbReference type="Proteomes" id="UP001320876"/>
    </source>
</evidence>
<reference evidence="2 3" key="1">
    <citation type="submission" date="2022-10" db="EMBL/GenBank/DDBJ databases">
        <title>Luteolibacter arcticus strain CCTCC AB 2014275, whole genome shotgun sequencing project.</title>
        <authorList>
            <person name="Zhao G."/>
            <person name="Shen L."/>
        </authorList>
    </citation>
    <scope>NUCLEOTIDE SEQUENCE [LARGE SCALE GENOMIC DNA]</scope>
    <source>
        <strain evidence="2 3">CCTCC AB 2014275</strain>
    </source>
</reference>
<dbReference type="Proteomes" id="UP001320876">
    <property type="component" value="Unassembled WGS sequence"/>
</dbReference>
<organism evidence="2 3">
    <name type="scientific">Luteolibacter arcticus</name>
    <dbReference type="NCBI Taxonomy" id="1581411"/>
    <lineage>
        <taxon>Bacteria</taxon>
        <taxon>Pseudomonadati</taxon>
        <taxon>Verrucomicrobiota</taxon>
        <taxon>Verrucomicrobiia</taxon>
        <taxon>Verrucomicrobiales</taxon>
        <taxon>Verrucomicrobiaceae</taxon>
        <taxon>Luteolibacter</taxon>
    </lineage>
</organism>
<dbReference type="RefSeq" id="WP_264486659.1">
    <property type="nucleotide sequence ID" value="NZ_JAPDDT010000002.1"/>
</dbReference>
<accession>A0ABT3GG14</accession>
<comment type="caution">
    <text evidence="2">The sequence shown here is derived from an EMBL/GenBank/DDBJ whole genome shotgun (WGS) entry which is preliminary data.</text>
</comment>
<protein>
    <submittedName>
        <fullName evidence="2">Uncharacterized protein</fullName>
    </submittedName>
</protein>
<sequence>MISNKKYFEVSFPNVPKPVVDVWRCLVGYLEASGCLPSSFIFQQITGHPERFQSERDLKVSHEEVADLIQNRDLFGFAVDTGHSARSVAFSMTKAKTTGDQTVLSCRIECQSKTPADWSRLIEGLLSLWPGIGGWQWDNLYKVWQGTISENVYEANFGAIPPGVRMVGGGGLGGHGKPKRKFIDVSLNPGRAKELLPMVNFYPSSEMWLGPHFWQYASCTKQEVLDSDIFLIKRDLPNFLYLKTWPEPFRRPDGEQGRIQQKLWRLLFHEDCEWPPSSGGISDKPIYGPPELMPRDEIA</sequence>